<proteinExistence type="predicted"/>
<evidence type="ECO:0000313" key="5">
    <source>
        <dbReference type="Proteomes" id="UP000255231"/>
    </source>
</evidence>
<dbReference type="KEGG" id="cil:EG358_02330"/>
<organism evidence="3 5">
    <name type="scientific">Chryseobacterium indoltheticum</name>
    <dbReference type="NCBI Taxonomy" id="254"/>
    <lineage>
        <taxon>Bacteria</taxon>
        <taxon>Pseudomonadati</taxon>
        <taxon>Bacteroidota</taxon>
        <taxon>Flavobacteriia</taxon>
        <taxon>Flavobacteriales</taxon>
        <taxon>Weeksellaceae</taxon>
        <taxon>Chryseobacterium group</taxon>
        <taxon>Chryseobacterium</taxon>
    </lineage>
</organism>
<dbReference type="RefSeq" id="WP_076561279.1">
    <property type="nucleotide sequence ID" value="NZ_CP033929.1"/>
</dbReference>
<evidence type="ECO:0000313" key="3">
    <source>
        <dbReference type="EMBL" id="SUX42251.1"/>
    </source>
</evidence>
<gene>
    <name evidence="3" type="ORF">NCTC13560_01068</name>
    <name evidence="2" type="ORF">SAMN05421682_108133</name>
</gene>
<evidence type="ECO:0000256" key="1">
    <source>
        <dbReference type="SAM" id="Phobius"/>
    </source>
</evidence>
<keyword evidence="1" id="KW-0472">Membrane</keyword>
<dbReference type="AlphaFoldDB" id="A0A381F6Q7"/>
<sequence length="203" mass="22906">MNTFKNNLEYQIKKQIEEREVTPSRDLWSEIQFQTENTSSKKSSLNWVLLAACFVLVFGLGAVLFLNNESEPKIQVAETVKTPSLKEENVKTQPEKINSQEIIVKEDHGKLSQIKNIPSEEKVEKVVPVNNNLPLFKENPSAIASHITLNSPTKIMAKADSVKTQKKKRYVDPSTLLFSVEHKDVIEKSKDGSNVATIDLNTK</sequence>
<dbReference type="GeneID" id="303672523"/>
<name>A0A381F6Q7_9FLAO</name>
<reference evidence="2 4" key="1">
    <citation type="submission" date="2017-01" db="EMBL/GenBank/DDBJ databases">
        <authorList>
            <person name="Varghese N."/>
            <person name="Submissions S."/>
        </authorList>
    </citation>
    <scope>NUCLEOTIDE SEQUENCE [LARGE SCALE GENOMIC DNA]</scope>
    <source>
        <strain evidence="2 4">ATCC 27950</strain>
    </source>
</reference>
<dbReference type="EMBL" id="FTMF01000008">
    <property type="protein sequence ID" value="SIQ78509.1"/>
    <property type="molecule type" value="Genomic_DNA"/>
</dbReference>
<keyword evidence="1" id="KW-0812">Transmembrane</keyword>
<dbReference type="Proteomes" id="UP000185725">
    <property type="component" value="Unassembled WGS sequence"/>
</dbReference>
<keyword evidence="4" id="KW-1185">Reference proteome</keyword>
<feature type="transmembrane region" description="Helical" evidence="1">
    <location>
        <begin position="47"/>
        <end position="66"/>
    </location>
</feature>
<reference evidence="3 5" key="2">
    <citation type="submission" date="2018-06" db="EMBL/GenBank/DDBJ databases">
        <authorList>
            <consortium name="Pathogen Informatics"/>
            <person name="Doyle S."/>
        </authorList>
    </citation>
    <scope>NUCLEOTIDE SEQUENCE [LARGE SCALE GENOMIC DNA]</scope>
    <source>
        <strain evidence="3 5">NCTC13560</strain>
    </source>
</reference>
<dbReference type="OrthoDB" id="1247025at2"/>
<dbReference type="EMBL" id="UFVS01000001">
    <property type="protein sequence ID" value="SUX42251.1"/>
    <property type="molecule type" value="Genomic_DNA"/>
</dbReference>
<dbReference type="Proteomes" id="UP000255231">
    <property type="component" value="Unassembled WGS sequence"/>
</dbReference>
<accession>A0A381F6Q7</accession>
<keyword evidence="1" id="KW-1133">Transmembrane helix</keyword>
<evidence type="ECO:0000313" key="4">
    <source>
        <dbReference type="Proteomes" id="UP000185725"/>
    </source>
</evidence>
<evidence type="ECO:0000313" key="2">
    <source>
        <dbReference type="EMBL" id="SIQ78509.1"/>
    </source>
</evidence>
<protein>
    <submittedName>
        <fullName evidence="3">Uncharacterized protein</fullName>
    </submittedName>
</protein>